<dbReference type="PROSITE" id="PS52016">
    <property type="entry name" value="TONB_DEPENDENT_REC_3"/>
    <property type="match status" value="1"/>
</dbReference>
<dbReference type="AlphaFoldDB" id="A0A5D3EAQ3"/>
<comment type="caution">
    <text evidence="13">The sequence shown here is derived from an EMBL/GenBank/DDBJ whole genome shotgun (WGS) entry which is preliminary data.</text>
</comment>
<keyword evidence="3 8" id="KW-1134">Transmembrane beta strand</keyword>
<keyword evidence="6 8" id="KW-0472">Membrane</keyword>
<feature type="signal peptide" evidence="10">
    <location>
        <begin position="1"/>
        <end position="20"/>
    </location>
</feature>
<name>A0A5D3EAQ3_9BACE</name>
<accession>A0A5D3EAQ3</accession>
<keyword evidence="13" id="KW-0675">Receptor</keyword>
<dbReference type="InterPro" id="IPR037066">
    <property type="entry name" value="Plug_dom_sf"/>
</dbReference>
<dbReference type="EMBL" id="VKLW01000027">
    <property type="protein sequence ID" value="TYK32610.1"/>
    <property type="molecule type" value="Genomic_DNA"/>
</dbReference>
<feature type="domain" description="TonB-dependent receptor plug" evidence="12">
    <location>
        <begin position="132"/>
        <end position="235"/>
    </location>
</feature>
<dbReference type="Pfam" id="PF07715">
    <property type="entry name" value="Plug"/>
    <property type="match status" value="1"/>
</dbReference>
<evidence type="ECO:0000259" key="12">
    <source>
        <dbReference type="Pfam" id="PF07715"/>
    </source>
</evidence>
<keyword evidence="14" id="KW-1185">Reference proteome</keyword>
<comment type="subcellular location">
    <subcellularLocation>
        <location evidence="1 8">Cell outer membrane</location>
        <topology evidence="1 8">Multi-pass membrane protein</topology>
    </subcellularLocation>
</comment>
<organism evidence="13 14">
    <name type="scientific">Bacteroides pyogenes</name>
    <dbReference type="NCBI Taxonomy" id="310300"/>
    <lineage>
        <taxon>Bacteria</taxon>
        <taxon>Pseudomonadati</taxon>
        <taxon>Bacteroidota</taxon>
        <taxon>Bacteroidia</taxon>
        <taxon>Bacteroidales</taxon>
        <taxon>Bacteroidaceae</taxon>
        <taxon>Bacteroides</taxon>
    </lineage>
</organism>
<evidence type="ECO:0000313" key="14">
    <source>
        <dbReference type="Proteomes" id="UP000324383"/>
    </source>
</evidence>
<dbReference type="RefSeq" id="WP_148730720.1">
    <property type="nucleotide sequence ID" value="NZ_VKLW01000027.1"/>
</dbReference>
<keyword evidence="7 8" id="KW-0998">Cell outer membrane</keyword>
<evidence type="ECO:0000256" key="8">
    <source>
        <dbReference type="PROSITE-ProRule" id="PRU01360"/>
    </source>
</evidence>
<evidence type="ECO:0000256" key="6">
    <source>
        <dbReference type="ARBA" id="ARBA00023136"/>
    </source>
</evidence>
<protein>
    <submittedName>
        <fullName evidence="13">TonB-dependent receptor</fullName>
    </submittedName>
</protein>
<dbReference type="InterPro" id="IPR036942">
    <property type="entry name" value="Beta-barrel_TonB_sf"/>
</dbReference>
<feature type="chain" id="PRO_5030116207" evidence="10">
    <location>
        <begin position="21"/>
        <end position="870"/>
    </location>
</feature>
<dbReference type="Proteomes" id="UP000324383">
    <property type="component" value="Unassembled WGS sequence"/>
</dbReference>
<dbReference type="Pfam" id="PF13715">
    <property type="entry name" value="CarbopepD_reg_2"/>
    <property type="match status" value="1"/>
</dbReference>
<feature type="domain" description="TonB-dependent receptor-like beta-barrel" evidence="11">
    <location>
        <begin position="360"/>
        <end position="834"/>
    </location>
</feature>
<proteinExistence type="inferred from homology"/>
<keyword evidence="10" id="KW-0732">Signal</keyword>
<sequence length="870" mass="96221">MKRFVLATLMAFLAMSFLRAEDADKKVKTDANIIGHVIEVSTGDHVPGVSIFLKGTTIGTVSDNTGHFRLMDLPLGKKTVVMKAVGYKTKEQEVVLKKGVTIELNFNLEEDVAALDAVVVSANRNETTRRLAPTLVNVIDTKMFACANANNLAQGIVFQPGVRVENNCQNCGFNQVRINGMDGRYTQILIDSRPIMSALAGVYGLEQIPTNMIERVEVVRGGGSALFGSSAIAGVLNIITKEPAKNSFIVNESLGFTGMKTIDNNLSFNGSIISDDQRAGAMFFGQMRYRNPWDKNDDGFSEIGKIDSRSVGMHAFLRTSDYSRLTAEVHSIQEFRRGGDHVKDEWPAHVAAVAEQIDHSIYSGNLKYDLRSADSKHHFQAYASAQLINRKSYYGGIGELEADGKRLGILGSPVPHDMYGDNYGFTKGRTYMGGAQYSYNFDKLLFMPAQLLVGAEYTRDKLSDNMPIRSWYPAVDADGKLIKDGNKLIPLYPELDQRINNWSQFAQLEWKNNRWSVLLGVRVDEHSEVDDAIVSPRATLRFNPIEDINLRATYAKGFRAPQVFDEDLHVGVVGGEAQKVENRKGLNPEISHAFSLSADMYHRFGEVQANLLVEGFYTRLKDVFTLQEQGAKGDGIKRYTRVNGSGAKIFGANIEGKLAFRRVQLQAGITLTSNKYDDAQEWGERTALTDGTEPKADGSNFKKIADGEDRGKFENEAQADRAITRTPDTYGYFTFGWNPVRPLNIALTGTFTGKMKTPHAIEWGVGAAETDIAAIKAGKRTAGFNDGTGDDAAAPRWDELVTTPSFFDLGAKVSYDFRVTQATALQLYAGMSNIFNSFQKDFDRGASRDSGYIYGPTQPRSFYVGCRYSF</sequence>
<dbReference type="Pfam" id="PF00593">
    <property type="entry name" value="TonB_dep_Rec_b-barrel"/>
    <property type="match status" value="1"/>
</dbReference>
<dbReference type="PANTHER" id="PTHR30069">
    <property type="entry name" value="TONB-DEPENDENT OUTER MEMBRANE RECEPTOR"/>
    <property type="match status" value="1"/>
</dbReference>
<dbReference type="GO" id="GO:0009279">
    <property type="term" value="C:cell outer membrane"/>
    <property type="evidence" value="ECO:0007669"/>
    <property type="project" value="UniProtKB-SubCell"/>
</dbReference>
<evidence type="ECO:0000256" key="4">
    <source>
        <dbReference type="ARBA" id="ARBA00022692"/>
    </source>
</evidence>
<reference evidence="13 14" key="1">
    <citation type="submission" date="2019-07" db="EMBL/GenBank/DDBJ databases">
        <title>Draft Genome Sequences of Bacteroides pyogenes Strains Isolated from the Uterus Holstein Dairy Cows with Metritis.</title>
        <authorList>
            <person name="Cunha F."/>
            <person name="Galvao K.N."/>
            <person name="Jeon S.J."/>
            <person name="Jeong K.C."/>
        </authorList>
    </citation>
    <scope>NUCLEOTIDE SEQUENCE [LARGE SCALE GENOMIC DNA]</scope>
    <source>
        <strain evidence="13 14">KG-31</strain>
    </source>
</reference>
<dbReference type="Gene3D" id="2.40.170.20">
    <property type="entry name" value="TonB-dependent receptor, beta-barrel domain"/>
    <property type="match status" value="1"/>
</dbReference>
<dbReference type="InterPro" id="IPR012910">
    <property type="entry name" value="Plug_dom"/>
</dbReference>
<dbReference type="GO" id="GO:0044718">
    <property type="term" value="P:siderophore transmembrane transport"/>
    <property type="evidence" value="ECO:0007669"/>
    <property type="project" value="TreeGrafter"/>
</dbReference>
<dbReference type="SUPFAM" id="SSF49464">
    <property type="entry name" value="Carboxypeptidase regulatory domain-like"/>
    <property type="match status" value="1"/>
</dbReference>
<dbReference type="InterPro" id="IPR039426">
    <property type="entry name" value="TonB-dep_rcpt-like"/>
</dbReference>
<dbReference type="GO" id="GO:0015344">
    <property type="term" value="F:siderophore uptake transmembrane transporter activity"/>
    <property type="evidence" value="ECO:0007669"/>
    <property type="project" value="TreeGrafter"/>
</dbReference>
<evidence type="ECO:0000313" key="13">
    <source>
        <dbReference type="EMBL" id="TYK32610.1"/>
    </source>
</evidence>
<dbReference type="Gene3D" id="2.170.130.10">
    <property type="entry name" value="TonB-dependent receptor, plug domain"/>
    <property type="match status" value="1"/>
</dbReference>
<comment type="similarity">
    <text evidence="8 9">Belongs to the TonB-dependent receptor family.</text>
</comment>
<evidence type="ECO:0000256" key="9">
    <source>
        <dbReference type="RuleBase" id="RU003357"/>
    </source>
</evidence>
<dbReference type="InterPro" id="IPR008969">
    <property type="entry name" value="CarboxyPept-like_regulatory"/>
</dbReference>
<dbReference type="Gene3D" id="2.60.40.1120">
    <property type="entry name" value="Carboxypeptidase-like, regulatory domain"/>
    <property type="match status" value="1"/>
</dbReference>
<gene>
    <name evidence="13" type="ORF">FNJ60_11460</name>
</gene>
<dbReference type="PANTHER" id="PTHR30069:SF57">
    <property type="entry name" value="TONB-DEPENDENT RECEPTOR"/>
    <property type="match status" value="1"/>
</dbReference>
<evidence type="ECO:0000256" key="5">
    <source>
        <dbReference type="ARBA" id="ARBA00023077"/>
    </source>
</evidence>
<keyword evidence="5 9" id="KW-0798">TonB box</keyword>
<keyword evidence="4 8" id="KW-0812">Transmembrane</keyword>
<evidence type="ECO:0000256" key="2">
    <source>
        <dbReference type="ARBA" id="ARBA00022448"/>
    </source>
</evidence>
<dbReference type="InterPro" id="IPR000531">
    <property type="entry name" value="Beta-barrel_TonB"/>
</dbReference>
<evidence type="ECO:0000259" key="11">
    <source>
        <dbReference type="Pfam" id="PF00593"/>
    </source>
</evidence>
<dbReference type="SUPFAM" id="SSF56935">
    <property type="entry name" value="Porins"/>
    <property type="match status" value="1"/>
</dbReference>
<evidence type="ECO:0000256" key="3">
    <source>
        <dbReference type="ARBA" id="ARBA00022452"/>
    </source>
</evidence>
<evidence type="ECO:0000256" key="1">
    <source>
        <dbReference type="ARBA" id="ARBA00004571"/>
    </source>
</evidence>
<evidence type="ECO:0000256" key="7">
    <source>
        <dbReference type="ARBA" id="ARBA00023237"/>
    </source>
</evidence>
<keyword evidence="2 8" id="KW-0813">Transport</keyword>
<evidence type="ECO:0000256" key="10">
    <source>
        <dbReference type="SAM" id="SignalP"/>
    </source>
</evidence>